<organism evidence="2 3">
    <name type="scientific">Psychromonas marina</name>
    <dbReference type="NCBI Taxonomy" id="88364"/>
    <lineage>
        <taxon>Bacteria</taxon>
        <taxon>Pseudomonadati</taxon>
        <taxon>Pseudomonadota</taxon>
        <taxon>Gammaproteobacteria</taxon>
        <taxon>Alteromonadales</taxon>
        <taxon>Psychromonadaceae</taxon>
        <taxon>Psychromonas</taxon>
    </lineage>
</organism>
<evidence type="ECO:0000259" key="1">
    <source>
        <dbReference type="Pfam" id="PF01814"/>
    </source>
</evidence>
<reference evidence="3" key="1">
    <citation type="journal article" date="2019" name="Int. J. Syst. Evol. Microbiol.">
        <title>The Global Catalogue of Microorganisms (GCM) 10K type strain sequencing project: providing services to taxonomists for standard genome sequencing and annotation.</title>
        <authorList>
            <consortium name="The Broad Institute Genomics Platform"/>
            <consortium name="The Broad Institute Genome Sequencing Center for Infectious Disease"/>
            <person name="Wu L."/>
            <person name="Ma J."/>
        </authorList>
    </citation>
    <scope>NUCLEOTIDE SEQUENCE [LARGE SCALE GENOMIC DNA]</scope>
    <source>
        <strain evidence="3">NBRC 103166</strain>
    </source>
</reference>
<keyword evidence="3" id="KW-1185">Reference proteome</keyword>
<dbReference type="RefSeq" id="WP_284202290.1">
    <property type="nucleotide sequence ID" value="NZ_BSPQ01000001.1"/>
</dbReference>
<dbReference type="PANTHER" id="PTHR39966:SF1">
    <property type="entry name" value="HEMERYTHRIN-LIKE DOMAIN-CONTAINING PROTEIN"/>
    <property type="match status" value="1"/>
</dbReference>
<evidence type="ECO:0000313" key="3">
    <source>
        <dbReference type="Proteomes" id="UP001157353"/>
    </source>
</evidence>
<evidence type="ECO:0000313" key="2">
    <source>
        <dbReference type="EMBL" id="GLS89175.1"/>
    </source>
</evidence>
<dbReference type="PANTHER" id="PTHR39966">
    <property type="entry name" value="BLL2471 PROTEIN-RELATED"/>
    <property type="match status" value="1"/>
</dbReference>
<dbReference type="EMBL" id="BSPQ01000001">
    <property type="protein sequence ID" value="GLS89175.1"/>
    <property type="molecule type" value="Genomic_DNA"/>
</dbReference>
<dbReference type="Pfam" id="PF01814">
    <property type="entry name" value="Hemerythrin"/>
    <property type="match status" value="1"/>
</dbReference>
<feature type="domain" description="Hemerythrin-like" evidence="1">
    <location>
        <begin position="2"/>
        <end position="135"/>
    </location>
</feature>
<protein>
    <submittedName>
        <fullName evidence="2">Hemerythrin</fullName>
    </submittedName>
</protein>
<gene>
    <name evidence="2" type="ORF">GCM10007916_02420</name>
</gene>
<dbReference type="Proteomes" id="UP001157353">
    <property type="component" value="Unassembled WGS sequence"/>
</dbReference>
<accession>A0ABQ6DW32</accession>
<comment type="caution">
    <text evidence="2">The sequence shown here is derived from an EMBL/GenBank/DDBJ whole genome shotgun (WGS) entry which is preliminary data.</text>
</comment>
<proteinExistence type="predicted"/>
<dbReference type="Gene3D" id="1.20.120.520">
    <property type="entry name" value="nmb1532 protein domain like"/>
    <property type="match status" value="1"/>
</dbReference>
<dbReference type="InterPro" id="IPR012312">
    <property type="entry name" value="Hemerythrin-like"/>
</dbReference>
<sequence length="179" mass="21247">MLEIIHNDHRNINQLLRILRKKINLLENDEEIDYRLIKVIISYLRNYSDKYHHPMEDLIYAHYLKYRVVPDEVANRLSREHKLIKGATVELDELVEMVLLDAIVPKELCIEKLTNFVEMQAVHLMYEESQILPAIRASLSADDWVNLQQQWQHNHYDDPLFGDNIGEEYKALAERINQG</sequence>
<name>A0ABQ6DW32_9GAMM</name>